<organism evidence="1 2">
    <name type="scientific">Flavivirga spongiicola</name>
    <dbReference type="NCBI Taxonomy" id="421621"/>
    <lineage>
        <taxon>Bacteria</taxon>
        <taxon>Pseudomonadati</taxon>
        <taxon>Bacteroidota</taxon>
        <taxon>Flavobacteriia</taxon>
        <taxon>Flavobacteriales</taxon>
        <taxon>Flavobacteriaceae</taxon>
        <taxon>Flavivirga</taxon>
    </lineage>
</organism>
<protein>
    <submittedName>
        <fullName evidence="1">Energy transducer TonB</fullName>
    </submittedName>
</protein>
<dbReference type="SUPFAM" id="SSF74653">
    <property type="entry name" value="TolA/TonB C-terminal domain"/>
    <property type="match status" value="1"/>
</dbReference>
<dbReference type="Gene3D" id="3.30.1150.10">
    <property type="match status" value="1"/>
</dbReference>
<accession>A0ABU7XTQ5</accession>
<dbReference type="RefSeq" id="WP_303305609.1">
    <property type="nucleotide sequence ID" value="NZ_JAODOP010000004.1"/>
</dbReference>
<dbReference type="Proteomes" id="UP001337305">
    <property type="component" value="Unassembled WGS sequence"/>
</dbReference>
<reference evidence="1 2" key="1">
    <citation type="submission" date="2022-09" db="EMBL/GenBank/DDBJ databases">
        <title>Genome sequencing of Flavivirga sp. MEBiC05379.</title>
        <authorList>
            <person name="Oh H.-M."/>
            <person name="Kwon K.K."/>
            <person name="Park M.J."/>
            <person name="Yang S.-H."/>
        </authorList>
    </citation>
    <scope>NUCLEOTIDE SEQUENCE [LARGE SCALE GENOMIC DNA]</scope>
    <source>
        <strain evidence="1 2">MEBiC05379</strain>
    </source>
</reference>
<keyword evidence="2" id="KW-1185">Reference proteome</keyword>
<evidence type="ECO:0000313" key="1">
    <source>
        <dbReference type="EMBL" id="MEF3833262.1"/>
    </source>
</evidence>
<comment type="caution">
    <text evidence="1">The sequence shown here is derived from an EMBL/GenBank/DDBJ whole genome shotgun (WGS) entry which is preliminary data.</text>
</comment>
<name>A0ABU7XTQ5_9FLAO</name>
<dbReference type="EMBL" id="JAODOP010000004">
    <property type="protein sequence ID" value="MEF3833262.1"/>
    <property type="molecule type" value="Genomic_DNA"/>
</dbReference>
<sequence>MKQLFPLILLFLNASIYSQEKTDEAIEESHKIPFAIIEKPPIYNEIHCHEKLSNSELKKCFTRSIANHVSRHFNANVVKRSELLVGQIRIRAFFTIDKEGNIKDIKAEVPHPKYEEETFRVLKLIPKMKKPGYHKGKPVSISYMIPIVFNMDNSESPGNN</sequence>
<evidence type="ECO:0000313" key="2">
    <source>
        <dbReference type="Proteomes" id="UP001337305"/>
    </source>
</evidence>
<gene>
    <name evidence="1" type="ORF">N1F79_08970</name>
</gene>
<proteinExistence type="predicted"/>